<reference evidence="2" key="1">
    <citation type="submission" date="2019-11" db="EMBL/GenBank/DDBJ databases">
        <title>Characterization of Clostridium perfringens isolates from swine manure treated agricultural soils.</title>
        <authorList>
            <person name="Wushke S.T."/>
        </authorList>
    </citation>
    <scope>NUCLEOTIDE SEQUENCE</scope>
    <source>
        <strain evidence="2">X26</strain>
    </source>
</reference>
<dbReference type="PANTHER" id="PTHR11908">
    <property type="entry name" value="XANTHINE DEHYDROGENASE"/>
    <property type="match status" value="1"/>
</dbReference>
<dbReference type="InterPro" id="IPR036856">
    <property type="entry name" value="Ald_Oxase/Xan_DH_a/b_sf"/>
</dbReference>
<dbReference type="Pfam" id="PF01315">
    <property type="entry name" value="Ald_Xan_dh_C"/>
    <property type="match status" value="1"/>
</dbReference>
<dbReference type="GO" id="GO:0016491">
    <property type="term" value="F:oxidoreductase activity"/>
    <property type="evidence" value="ECO:0007669"/>
    <property type="project" value="InterPro"/>
</dbReference>
<dbReference type="Proteomes" id="UP001291306">
    <property type="component" value="Unassembled WGS sequence"/>
</dbReference>
<feature type="non-terminal residue" evidence="2">
    <location>
        <position position="1"/>
    </location>
</feature>
<accession>A0AAW9IJ38</accession>
<dbReference type="InterPro" id="IPR016208">
    <property type="entry name" value="Ald_Oxase/xanthine_DH-like"/>
</dbReference>
<dbReference type="SUPFAM" id="SSF54665">
    <property type="entry name" value="CO dehydrogenase molybdoprotein N-domain-like"/>
    <property type="match status" value="1"/>
</dbReference>
<feature type="non-terminal residue" evidence="2">
    <location>
        <position position="126"/>
    </location>
</feature>
<sequence length="126" mass="14021">RCTGYVKIIKAINLVAELLRNNEEVPKVYCKGLVGENLPRIDAEIKTLGIGKYADDLHFDGMLYGSALRAKYPRALVKNIDTSKAKALEGVYAVITAKDIPGDRFIGHLVQDWPAMIDIGEETRYL</sequence>
<dbReference type="Gene3D" id="3.90.1170.50">
    <property type="entry name" value="Aldehyde oxidase/xanthine dehydrogenase, a/b hammerhead"/>
    <property type="match status" value="1"/>
</dbReference>
<dbReference type="InterPro" id="IPR000674">
    <property type="entry name" value="Ald_Oxase/Xan_DH_a/b"/>
</dbReference>
<organism evidence="2 3">
    <name type="scientific">Clostridium perfringens</name>
    <dbReference type="NCBI Taxonomy" id="1502"/>
    <lineage>
        <taxon>Bacteria</taxon>
        <taxon>Bacillati</taxon>
        <taxon>Bacillota</taxon>
        <taxon>Clostridia</taxon>
        <taxon>Eubacteriales</taxon>
        <taxon>Clostridiaceae</taxon>
        <taxon>Clostridium</taxon>
    </lineage>
</organism>
<name>A0AAW9IJ38_CLOPF</name>
<evidence type="ECO:0000259" key="1">
    <source>
        <dbReference type="SMART" id="SM01008"/>
    </source>
</evidence>
<evidence type="ECO:0000313" key="2">
    <source>
        <dbReference type="EMBL" id="MDZ5001576.1"/>
    </source>
</evidence>
<comment type="caution">
    <text evidence="2">The sequence shown here is derived from an EMBL/GenBank/DDBJ whole genome shotgun (WGS) entry which is preliminary data.</text>
</comment>
<dbReference type="AlphaFoldDB" id="A0AAW9IJ38"/>
<evidence type="ECO:0000313" key="3">
    <source>
        <dbReference type="Proteomes" id="UP001291306"/>
    </source>
</evidence>
<gene>
    <name evidence="2" type="ORF">GNF79_21495</name>
</gene>
<feature type="domain" description="Aldehyde oxidase/xanthine dehydrogenase a/b hammerhead" evidence="1">
    <location>
        <begin position="48"/>
        <end position="114"/>
    </location>
</feature>
<dbReference type="EMBL" id="WNVC01001569">
    <property type="protein sequence ID" value="MDZ5001576.1"/>
    <property type="molecule type" value="Genomic_DNA"/>
</dbReference>
<dbReference type="PANTHER" id="PTHR11908:SF157">
    <property type="entry name" value="XANTHINE DEHYDROGENASE SUBUNIT D-RELATED"/>
    <property type="match status" value="1"/>
</dbReference>
<dbReference type="GO" id="GO:0005506">
    <property type="term" value="F:iron ion binding"/>
    <property type="evidence" value="ECO:0007669"/>
    <property type="project" value="InterPro"/>
</dbReference>
<proteinExistence type="predicted"/>
<dbReference type="SMART" id="SM01008">
    <property type="entry name" value="Ald_Xan_dh_C"/>
    <property type="match status" value="1"/>
</dbReference>
<protein>
    <submittedName>
        <fullName evidence="2">Selenium-dependent xanthine dehydrogenase</fullName>
    </submittedName>
</protein>